<gene>
    <name evidence="11" type="ORF">KIW84_011638</name>
</gene>
<dbReference type="AlphaFoldDB" id="A0A9D5BFI6"/>
<accession>A0A9D5BFI6</accession>
<dbReference type="GO" id="GO:0005737">
    <property type="term" value="C:cytoplasm"/>
    <property type="evidence" value="ECO:0007669"/>
    <property type="project" value="TreeGrafter"/>
</dbReference>
<reference evidence="11 12" key="1">
    <citation type="journal article" date="2022" name="Nat. Genet.">
        <title>Improved pea reference genome and pan-genome highlight genomic features and evolutionary characteristics.</title>
        <authorList>
            <person name="Yang T."/>
            <person name="Liu R."/>
            <person name="Luo Y."/>
            <person name="Hu S."/>
            <person name="Wang D."/>
            <person name="Wang C."/>
            <person name="Pandey M.K."/>
            <person name="Ge S."/>
            <person name="Xu Q."/>
            <person name="Li N."/>
            <person name="Li G."/>
            <person name="Huang Y."/>
            <person name="Saxena R.K."/>
            <person name="Ji Y."/>
            <person name="Li M."/>
            <person name="Yan X."/>
            <person name="He Y."/>
            <person name="Liu Y."/>
            <person name="Wang X."/>
            <person name="Xiang C."/>
            <person name="Varshney R.K."/>
            <person name="Ding H."/>
            <person name="Gao S."/>
            <person name="Zong X."/>
        </authorList>
    </citation>
    <scope>NUCLEOTIDE SEQUENCE [LARGE SCALE GENOMIC DNA]</scope>
    <source>
        <strain evidence="11 12">cv. Zhongwan 6</strain>
    </source>
</reference>
<dbReference type="GO" id="GO:0008270">
    <property type="term" value="F:zinc ion binding"/>
    <property type="evidence" value="ECO:0007669"/>
    <property type="project" value="UniProtKB-KW"/>
</dbReference>
<dbReference type="SMART" id="SM00184">
    <property type="entry name" value="RING"/>
    <property type="match status" value="1"/>
</dbReference>
<keyword evidence="3" id="KW-0808">Transferase</keyword>
<name>A0A9D5BFI6_PEA</name>
<dbReference type="Gene3D" id="3.30.40.10">
    <property type="entry name" value="Zinc/RING finger domain, C3HC4 (zinc finger)"/>
    <property type="match status" value="1"/>
</dbReference>
<dbReference type="EC" id="2.3.2.27" evidence="2"/>
<evidence type="ECO:0000256" key="9">
    <source>
        <dbReference type="SAM" id="MobiDB-lite"/>
    </source>
</evidence>
<evidence type="ECO:0000256" key="8">
    <source>
        <dbReference type="PROSITE-ProRule" id="PRU00175"/>
    </source>
</evidence>
<keyword evidence="4" id="KW-0479">Metal-binding</keyword>
<evidence type="ECO:0000313" key="11">
    <source>
        <dbReference type="EMBL" id="KAI5442676.1"/>
    </source>
</evidence>
<dbReference type="PANTHER" id="PTHR15710:SF108">
    <property type="entry name" value="OS03G0286100 PROTEIN"/>
    <property type="match status" value="1"/>
</dbReference>
<dbReference type="Pfam" id="PF13639">
    <property type="entry name" value="zf-RING_2"/>
    <property type="match status" value="1"/>
</dbReference>
<protein>
    <recommendedName>
        <fullName evidence="2">RING-type E3 ubiquitin transferase</fullName>
        <ecNumber evidence="2">2.3.2.27</ecNumber>
    </recommendedName>
</protein>
<organism evidence="11 12">
    <name type="scientific">Pisum sativum</name>
    <name type="common">Garden pea</name>
    <name type="synonym">Lathyrus oleraceus</name>
    <dbReference type="NCBI Taxonomy" id="3888"/>
    <lineage>
        <taxon>Eukaryota</taxon>
        <taxon>Viridiplantae</taxon>
        <taxon>Streptophyta</taxon>
        <taxon>Embryophyta</taxon>
        <taxon>Tracheophyta</taxon>
        <taxon>Spermatophyta</taxon>
        <taxon>Magnoliopsida</taxon>
        <taxon>eudicotyledons</taxon>
        <taxon>Gunneridae</taxon>
        <taxon>Pentapetalae</taxon>
        <taxon>rosids</taxon>
        <taxon>fabids</taxon>
        <taxon>Fabales</taxon>
        <taxon>Fabaceae</taxon>
        <taxon>Papilionoideae</taxon>
        <taxon>50 kb inversion clade</taxon>
        <taxon>NPAAA clade</taxon>
        <taxon>Hologalegina</taxon>
        <taxon>IRL clade</taxon>
        <taxon>Fabeae</taxon>
        <taxon>Lathyrus</taxon>
    </lineage>
</organism>
<keyword evidence="6" id="KW-0833">Ubl conjugation pathway</keyword>
<dbReference type="PROSITE" id="PS50089">
    <property type="entry name" value="ZF_RING_2"/>
    <property type="match status" value="1"/>
</dbReference>
<dbReference type="EMBL" id="JAMSHJ010000001">
    <property type="protein sequence ID" value="KAI5442676.1"/>
    <property type="molecule type" value="Genomic_DNA"/>
</dbReference>
<evidence type="ECO:0000256" key="2">
    <source>
        <dbReference type="ARBA" id="ARBA00012483"/>
    </source>
</evidence>
<dbReference type="SUPFAM" id="SSF57850">
    <property type="entry name" value="RING/U-box"/>
    <property type="match status" value="1"/>
</dbReference>
<dbReference type="FunFam" id="3.30.40.10:FF:000022">
    <property type="entry name" value="E3 ubiquitin-protein ligase RING1-like"/>
    <property type="match status" value="1"/>
</dbReference>
<keyword evidence="12" id="KW-1185">Reference proteome</keyword>
<evidence type="ECO:0000256" key="4">
    <source>
        <dbReference type="ARBA" id="ARBA00022723"/>
    </source>
</evidence>
<feature type="domain" description="RING-type" evidence="10">
    <location>
        <begin position="345"/>
        <end position="386"/>
    </location>
</feature>
<dbReference type="GO" id="GO:0061630">
    <property type="term" value="F:ubiquitin protein ligase activity"/>
    <property type="evidence" value="ECO:0007669"/>
    <property type="project" value="UniProtKB-EC"/>
</dbReference>
<dbReference type="Gramene" id="Psat01G0163800-T1">
    <property type="protein sequence ID" value="KAI5442676.1"/>
    <property type="gene ID" value="KIW84_011638"/>
</dbReference>
<evidence type="ECO:0000256" key="7">
    <source>
        <dbReference type="ARBA" id="ARBA00022833"/>
    </source>
</evidence>
<dbReference type="Proteomes" id="UP001058974">
    <property type="component" value="Chromosome 1"/>
</dbReference>
<keyword evidence="7" id="KW-0862">Zinc</keyword>
<feature type="compositionally biased region" description="Acidic residues" evidence="9">
    <location>
        <begin position="98"/>
        <end position="108"/>
    </location>
</feature>
<feature type="region of interest" description="Disordered" evidence="9">
    <location>
        <begin position="86"/>
        <end position="117"/>
    </location>
</feature>
<dbReference type="InterPro" id="IPR001841">
    <property type="entry name" value="Znf_RING"/>
</dbReference>
<evidence type="ECO:0000259" key="10">
    <source>
        <dbReference type="PROSITE" id="PS50089"/>
    </source>
</evidence>
<dbReference type="PANTHER" id="PTHR15710">
    <property type="entry name" value="E3 UBIQUITIN-PROTEIN LIGASE PRAJA"/>
    <property type="match status" value="1"/>
</dbReference>
<evidence type="ECO:0000256" key="5">
    <source>
        <dbReference type="ARBA" id="ARBA00022771"/>
    </source>
</evidence>
<comment type="caution">
    <text evidence="11">The sequence shown here is derived from an EMBL/GenBank/DDBJ whole genome shotgun (WGS) entry which is preliminary data.</text>
</comment>
<dbReference type="InterPro" id="IPR013083">
    <property type="entry name" value="Znf_RING/FYVE/PHD"/>
</dbReference>
<keyword evidence="5 8" id="KW-0863">Zinc-finger</keyword>
<proteinExistence type="predicted"/>
<feature type="non-terminal residue" evidence="11">
    <location>
        <position position="418"/>
    </location>
</feature>
<evidence type="ECO:0000256" key="3">
    <source>
        <dbReference type="ARBA" id="ARBA00022679"/>
    </source>
</evidence>
<sequence>KFRLLWTLRTSCSRKKHHKHRRKKFANHSHKKVRTGFTHNHNTNTFHPFQKKERMSHSLNPFATTHSDSGSDSDVDSLSQFVTDLFENRSPADPAYPWDDDDDEDDERDINPFSDFACDQGDPELELGFGDEIETQYNDNYDDVFDFSVGGGDSTGLRVIGFGSDSESSGHDEEYGYEGNNDEDDERVGGLCWDSLCLEDHRSILNDWEEVGEERVNEIEDSSSLLIGEVDVDVDDQSVATGFEEDEEEQGEEALRYLEWEILLAYNNFERSGGLEHDDENINNLYLAVQEGFISGNTDYDILFSQLLENESGLKGSPPAAKSFVENLPLVELTEEELKKKDVTCAICRDEVIAEEKVRKLPCSHCYHGDCILPWLNIRNTCPVCRFELPTDDADYEQSYSFPQVYVNSKLVLSRLFK</sequence>
<dbReference type="GO" id="GO:0016567">
    <property type="term" value="P:protein ubiquitination"/>
    <property type="evidence" value="ECO:0007669"/>
    <property type="project" value="TreeGrafter"/>
</dbReference>
<evidence type="ECO:0000256" key="1">
    <source>
        <dbReference type="ARBA" id="ARBA00000900"/>
    </source>
</evidence>
<evidence type="ECO:0000313" key="12">
    <source>
        <dbReference type="Proteomes" id="UP001058974"/>
    </source>
</evidence>
<feature type="region of interest" description="Disordered" evidence="9">
    <location>
        <begin position="163"/>
        <end position="183"/>
    </location>
</feature>
<evidence type="ECO:0000256" key="6">
    <source>
        <dbReference type="ARBA" id="ARBA00022786"/>
    </source>
</evidence>
<comment type="catalytic activity">
    <reaction evidence="1">
        <text>S-ubiquitinyl-[E2 ubiquitin-conjugating enzyme]-L-cysteine + [acceptor protein]-L-lysine = [E2 ubiquitin-conjugating enzyme]-L-cysteine + N(6)-ubiquitinyl-[acceptor protein]-L-lysine.</text>
        <dbReference type="EC" id="2.3.2.27"/>
    </reaction>
</comment>